<feature type="transmembrane region" description="Helical" evidence="1">
    <location>
        <begin position="107"/>
        <end position="127"/>
    </location>
</feature>
<dbReference type="Proteomes" id="UP000244496">
    <property type="component" value="Chromosome"/>
</dbReference>
<name>A0A2S0UMN5_9RHOB</name>
<dbReference type="GO" id="GO:0009389">
    <property type="term" value="F:dimethyl sulfoxide reductase activity"/>
    <property type="evidence" value="ECO:0007669"/>
    <property type="project" value="TreeGrafter"/>
</dbReference>
<dbReference type="GO" id="GO:0005886">
    <property type="term" value="C:plasma membrane"/>
    <property type="evidence" value="ECO:0007669"/>
    <property type="project" value="TreeGrafter"/>
</dbReference>
<keyword evidence="1" id="KW-1133">Transmembrane helix</keyword>
<evidence type="ECO:0000256" key="1">
    <source>
        <dbReference type="SAM" id="Phobius"/>
    </source>
</evidence>
<dbReference type="PANTHER" id="PTHR38095">
    <property type="entry name" value="ANAEROBIC DIMETHYL SULFOXIDE REDUCTASE CHAIN YNFH"/>
    <property type="match status" value="1"/>
</dbReference>
<feature type="transmembrane region" description="Helical" evidence="1">
    <location>
        <begin position="7"/>
        <end position="31"/>
    </location>
</feature>
<dbReference type="InterPro" id="IPR007059">
    <property type="entry name" value="DmsC"/>
</dbReference>
<gene>
    <name evidence="2" type="ORF">HYN69_11720</name>
</gene>
<dbReference type="RefSeq" id="WP_108435895.1">
    <property type="nucleotide sequence ID" value="NZ_CP028918.1"/>
</dbReference>
<reference evidence="2 3" key="1">
    <citation type="submission" date="2018-04" db="EMBL/GenBank/DDBJ databases">
        <title>Genome sequencing of Gemmobacter.</title>
        <authorList>
            <person name="Yi H."/>
            <person name="Baek M.-G."/>
        </authorList>
    </citation>
    <scope>NUCLEOTIDE SEQUENCE [LARGE SCALE GENOMIC DNA]</scope>
    <source>
        <strain evidence="2 3">HYN0069</strain>
    </source>
</reference>
<keyword evidence="1" id="KW-0812">Transmembrane</keyword>
<sequence>MNPAPSVIVFTVISGMGFGYLAMLGFGIAPVDGVTAFLAWGLGYALAVGGLLASTLHLGNPQRALLAFSQWRTSWLSREAWASVATLLLLAPQALADWLGFGWGRGFGVAGGVMCFVTVGCTSMIYAQIKAVPRWNHRIVPLQFLWAALTGGLVLAGAGLLPALASALLSVLLVVGWRIGDRRFTQAGSTMESATGLGPIGRVAVFEQPHTGSNYLMREMIHVVGRKHGTRLRQISLVAVGLVPVLALIFLPVMLAVPVAAAFHLCGMFVVRWLFFAQAEHVVGLYYGQR</sequence>
<feature type="transmembrane region" description="Helical" evidence="1">
    <location>
        <begin position="163"/>
        <end position="180"/>
    </location>
</feature>
<dbReference type="Pfam" id="PF04976">
    <property type="entry name" value="DmsC"/>
    <property type="match status" value="1"/>
</dbReference>
<dbReference type="GO" id="GO:0009390">
    <property type="term" value="C:dimethyl sulfoxide reductase complex"/>
    <property type="evidence" value="ECO:0007669"/>
    <property type="project" value="TreeGrafter"/>
</dbReference>
<feature type="transmembrane region" description="Helical" evidence="1">
    <location>
        <begin position="235"/>
        <end position="255"/>
    </location>
</feature>
<proteinExistence type="predicted"/>
<dbReference type="GO" id="GO:0019645">
    <property type="term" value="P:anaerobic electron transport chain"/>
    <property type="evidence" value="ECO:0007669"/>
    <property type="project" value="InterPro"/>
</dbReference>
<dbReference type="OrthoDB" id="5520897at2"/>
<keyword evidence="1" id="KW-0472">Membrane</keyword>
<feature type="transmembrane region" description="Helical" evidence="1">
    <location>
        <begin position="261"/>
        <end position="287"/>
    </location>
</feature>
<dbReference type="PANTHER" id="PTHR38095:SF1">
    <property type="entry name" value="ANAEROBIC DIMETHYL SULFOXIDE REDUCTASE CHAIN YNFH"/>
    <property type="match status" value="1"/>
</dbReference>
<keyword evidence="3" id="KW-1185">Reference proteome</keyword>
<feature type="transmembrane region" description="Helical" evidence="1">
    <location>
        <begin position="37"/>
        <end position="59"/>
    </location>
</feature>
<accession>A0A2S0UMN5</accession>
<organism evidence="2 3">
    <name type="scientific">Paragemmobacter aquarius</name>
    <dbReference type="NCBI Taxonomy" id="2169400"/>
    <lineage>
        <taxon>Bacteria</taxon>
        <taxon>Pseudomonadati</taxon>
        <taxon>Pseudomonadota</taxon>
        <taxon>Alphaproteobacteria</taxon>
        <taxon>Rhodobacterales</taxon>
        <taxon>Paracoccaceae</taxon>
        <taxon>Paragemmobacter</taxon>
    </lineage>
</organism>
<evidence type="ECO:0000313" key="2">
    <source>
        <dbReference type="EMBL" id="AWB49078.1"/>
    </source>
</evidence>
<protein>
    <submittedName>
        <fullName evidence="2">Dibenzothiophene desulfurase</fullName>
    </submittedName>
</protein>
<evidence type="ECO:0000313" key="3">
    <source>
        <dbReference type="Proteomes" id="UP000244496"/>
    </source>
</evidence>
<dbReference type="EMBL" id="CP028918">
    <property type="protein sequence ID" value="AWB49078.1"/>
    <property type="molecule type" value="Genomic_DNA"/>
</dbReference>
<dbReference type="AlphaFoldDB" id="A0A2S0UMN5"/>
<dbReference type="KEGG" id="geh:HYN69_11720"/>